<proteinExistence type="predicted"/>
<dbReference type="Proteomes" id="UP001432027">
    <property type="component" value="Unassembled WGS sequence"/>
</dbReference>
<dbReference type="AlphaFoldDB" id="A0AAV5SPZ2"/>
<protein>
    <submittedName>
        <fullName evidence="2">Uncharacterized protein</fullName>
    </submittedName>
</protein>
<feature type="non-terminal residue" evidence="2">
    <location>
        <position position="1"/>
    </location>
</feature>
<dbReference type="EMBL" id="BTSX01000001">
    <property type="protein sequence ID" value="GMS81666.1"/>
    <property type="molecule type" value="Genomic_DNA"/>
</dbReference>
<feature type="region of interest" description="Disordered" evidence="1">
    <location>
        <begin position="50"/>
        <end position="69"/>
    </location>
</feature>
<comment type="caution">
    <text evidence="2">The sequence shown here is derived from an EMBL/GenBank/DDBJ whole genome shotgun (WGS) entry which is preliminary data.</text>
</comment>
<sequence length="122" mass="13946">QNFRLLEKRRVTSASQFRSTIGASDSILHRPVPERQQSVELAMSIKLCCSPSPSSTRKRSRTFSSLKGSSSNAMRLMHNACEWSGDGEIVGNQIVFDLIACRRILRRIKQKRREQETRLRAL</sequence>
<feature type="non-terminal residue" evidence="2">
    <location>
        <position position="122"/>
    </location>
</feature>
<evidence type="ECO:0000256" key="1">
    <source>
        <dbReference type="SAM" id="MobiDB-lite"/>
    </source>
</evidence>
<reference evidence="2" key="1">
    <citation type="submission" date="2023-10" db="EMBL/GenBank/DDBJ databases">
        <title>Genome assembly of Pristionchus species.</title>
        <authorList>
            <person name="Yoshida K."/>
            <person name="Sommer R.J."/>
        </authorList>
    </citation>
    <scope>NUCLEOTIDE SEQUENCE</scope>
    <source>
        <strain evidence="2">RS0144</strain>
    </source>
</reference>
<keyword evidence="3" id="KW-1185">Reference proteome</keyword>
<evidence type="ECO:0000313" key="2">
    <source>
        <dbReference type="EMBL" id="GMS81666.1"/>
    </source>
</evidence>
<accession>A0AAV5SPZ2</accession>
<name>A0AAV5SPZ2_9BILA</name>
<gene>
    <name evidence="2" type="ORF">PENTCL1PPCAC_3841</name>
</gene>
<organism evidence="2 3">
    <name type="scientific">Pristionchus entomophagus</name>
    <dbReference type="NCBI Taxonomy" id="358040"/>
    <lineage>
        <taxon>Eukaryota</taxon>
        <taxon>Metazoa</taxon>
        <taxon>Ecdysozoa</taxon>
        <taxon>Nematoda</taxon>
        <taxon>Chromadorea</taxon>
        <taxon>Rhabditida</taxon>
        <taxon>Rhabditina</taxon>
        <taxon>Diplogasteromorpha</taxon>
        <taxon>Diplogasteroidea</taxon>
        <taxon>Neodiplogasteridae</taxon>
        <taxon>Pristionchus</taxon>
    </lineage>
</organism>
<evidence type="ECO:0000313" key="3">
    <source>
        <dbReference type="Proteomes" id="UP001432027"/>
    </source>
</evidence>